<sequence>RFPHSVHLLYYLFSVISAATTDLDGKNVIVTGLDGDYLREILSLSSPDE</sequence>
<dbReference type="Proteomes" id="UP000824120">
    <property type="component" value="Chromosome 6"/>
</dbReference>
<feature type="signal peptide" evidence="1">
    <location>
        <begin position="1"/>
        <end position="18"/>
    </location>
</feature>
<evidence type="ECO:0000313" key="2">
    <source>
        <dbReference type="EMBL" id="KAG5602462.1"/>
    </source>
</evidence>
<evidence type="ECO:0000313" key="3">
    <source>
        <dbReference type="Proteomes" id="UP000824120"/>
    </source>
</evidence>
<accession>A0A9J5YU89</accession>
<organism evidence="2 3">
    <name type="scientific">Solanum commersonii</name>
    <name type="common">Commerson's wild potato</name>
    <name type="synonym">Commerson's nightshade</name>
    <dbReference type="NCBI Taxonomy" id="4109"/>
    <lineage>
        <taxon>Eukaryota</taxon>
        <taxon>Viridiplantae</taxon>
        <taxon>Streptophyta</taxon>
        <taxon>Embryophyta</taxon>
        <taxon>Tracheophyta</taxon>
        <taxon>Spermatophyta</taxon>
        <taxon>Magnoliopsida</taxon>
        <taxon>eudicotyledons</taxon>
        <taxon>Gunneridae</taxon>
        <taxon>Pentapetalae</taxon>
        <taxon>asterids</taxon>
        <taxon>lamiids</taxon>
        <taxon>Solanales</taxon>
        <taxon>Solanaceae</taxon>
        <taxon>Solanoideae</taxon>
        <taxon>Solaneae</taxon>
        <taxon>Solanum</taxon>
    </lineage>
</organism>
<keyword evidence="1" id="KW-0732">Signal</keyword>
<comment type="caution">
    <text evidence="2">The sequence shown here is derived from an EMBL/GenBank/DDBJ whole genome shotgun (WGS) entry which is preliminary data.</text>
</comment>
<name>A0A9J5YU89_SOLCO</name>
<dbReference type="EMBL" id="JACXVP010000006">
    <property type="protein sequence ID" value="KAG5602462.1"/>
    <property type="molecule type" value="Genomic_DNA"/>
</dbReference>
<keyword evidence="3" id="KW-1185">Reference proteome</keyword>
<dbReference type="AlphaFoldDB" id="A0A9J5YU89"/>
<gene>
    <name evidence="2" type="ORF">H5410_033832</name>
</gene>
<feature type="chain" id="PRO_5039931628" evidence="1">
    <location>
        <begin position="19"/>
        <end position="49"/>
    </location>
</feature>
<proteinExistence type="predicted"/>
<reference evidence="2 3" key="1">
    <citation type="submission" date="2020-09" db="EMBL/GenBank/DDBJ databases">
        <title>De no assembly of potato wild relative species, Solanum commersonii.</title>
        <authorList>
            <person name="Cho K."/>
        </authorList>
    </citation>
    <scope>NUCLEOTIDE SEQUENCE [LARGE SCALE GENOMIC DNA]</scope>
    <source>
        <strain evidence="2">LZ3.2</strain>
        <tissue evidence="2">Leaf</tissue>
    </source>
</reference>
<feature type="non-terminal residue" evidence="2">
    <location>
        <position position="49"/>
    </location>
</feature>
<protein>
    <submittedName>
        <fullName evidence="2">Uncharacterized protein</fullName>
    </submittedName>
</protein>
<evidence type="ECO:0000256" key="1">
    <source>
        <dbReference type="SAM" id="SignalP"/>
    </source>
</evidence>